<evidence type="ECO:0000313" key="1">
    <source>
        <dbReference type="EMBL" id="KAL3686796.1"/>
    </source>
</evidence>
<gene>
    <name evidence="1" type="ORF">R1sor_013105</name>
</gene>
<protein>
    <submittedName>
        <fullName evidence="1">Uncharacterized protein</fullName>
    </submittedName>
</protein>
<dbReference type="PANTHER" id="PTHR33153">
    <property type="entry name" value="MYND-TYPE DOMAIN-CONTAINING PROTEIN"/>
    <property type="match status" value="1"/>
</dbReference>
<dbReference type="AlphaFoldDB" id="A0ABD3H7G1"/>
<organism evidence="1 2">
    <name type="scientific">Riccia sorocarpa</name>
    <dbReference type="NCBI Taxonomy" id="122646"/>
    <lineage>
        <taxon>Eukaryota</taxon>
        <taxon>Viridiplantae</taxon>
        <taxon>Streptophyta</taxon>
        <taxon>Embryophyta</taxon>
        <taxon>Marchantiophyta</taxon>
        <taxon>Marchantiopsida</taxon>
        <taxon>Marchantiidae</taxon>
        <taxon>Marchantiales</taxon>
        <taxon>Ricciaceae</taxon>
        <taxon>Riccia</taxon>
    </lineage>
</organism>
<sequence>MQNVRKKDVCEEREFFYNEPYAKHIEYILTKFDHKGFSEGKMLFTQHFAKAFMKTFFQQAAEPLSHKESRNPNTDGIVFGIPKIYTRDDVYEQIPTKMLAVNLVPISKIAFNDIWRKNFPDYGIHTSNAFAKCDYCLLFMNILLRERRSAKRAKWEHRREMHLKHQMSGQNEYYSHSEMSTRTSSLYLSFIYDTMDHAKTYVPRLSYKLKSLMGHVTSLPLKVVGIINHGHESNSVAHVTVTCIWKSDPNYIVSSIAKQLRDYETYFIGDYTRDLVFNITLVHQLFAVLFDGDACV</sequence>
<keyword evidence="2" id="KW-1185">Reference proteome</keyword>
<name>A0ABD3H7G1_9MARC</name>
<accession>A0ABD3H7G1</accession>
<comment type="caution">
    <text evidence="1">The sequence shown here is derived from an EMBL/GenBank/DDBJ whole genome shotgun (WGS) entry which is preliminary data.</text>
</comment>
<proteinExistence type="predicted"/>
<dbReference type="PANTHER" id="PTHR33153:SF3">
    <property type="entry name" value="TRAFFICKING PROTEIN PARTICLE COMPLEX SUBUNIT 11 DOMAIN-CONTAINING PROTEIN"/>
    <property type="match status" value="1"/>
</dbReference>
<evidence type="ECO:0000313" key="2">
    <source>
        <dbReference type="Proteomes" id="UP001633002"/>
    </source>
</evidence>
<dbReference type="Proteomes" id="UP001633002">
    <property type="component" value="Unassembled WGS sequence"/>
</dbReference>
<dbReference type="EMBL" id="JBJQOH010000004">
    <property type="protein sequence ID" value="KAL3686796.1"/>
    <property type="molecule type" value="Genomic_DNA"/>
</dbReference>
<reference evidence="1 2" key="1">
    <citation type="submission" date="2024-09" db="EMBL/GenBank/DDBJ databases">
        <title>Chromosome-scale assembly of Riccia sorocarpa.</title>
        <authorList>
            <person name="Paukszto L."/>
        </authorList>
    </citation>
    <scope>NUCLEOTIDE SEQUENCE [LARGE SCALE GENOMIC DNA]</scope>
    <source>
        <strain evidence="1">LP-2024</strain>
        <tissue evidence="1">Aerial parts of the thallus</tissue>
    </source>
</reference>